<reference evidence="1 2" key="1">
    <citation type="submission" date="2023-08" db="EMBL/GenBank/DDBJ databases">
        <title>Black Yeasts Isolated from many extreme environments.</title>
        <authorList>
            <person name="Coleine C."/>
            <person name="Stajich J.E."/>
            <person name="Selbmann L."/>
        </authorList>
    </citation>
    <scope>NUCLEOTIDE SEQUENCE [LARGE SCALE GENOMIC DNA]</scope>
    <source>
        <strain evidence="1 2">CCFEE 536</strain>
    </source>
</reference>
<dbReference type="EMBL" id="JAVRRA010002000">
    <property type="protein sequence ID" value="KAK5278613.1"/>
    <property type="molecule type" value="Genomic_DNA"/>
</dbReference>
<keyword evidence="2" id="KW-1185">Reference proteome</keyword>
<dbReference type="InterPro" id="IPR029058">
    <property type="entry name" value="AB_hydrolase_fold"/>
</dbReference>
<evidence type="ECO:0000313" key="1">
    <source>
        <dbReference type="EMBL" id="KAK5278613.1"/>
    </source>
</evidence>
<protein>
    <submittedName>
        <fullName evidence="1">Uncharacterized protein</fullName>
    </submittedName>
</protein>
<name>A0ABR0M3K4_9PEZI</name>
<sequence length="170" mass="19439">MVNWILGDLFLKDFGHQGSIKTLWETRWKFPFEDFEPIFNKLVEGKTCTADPDARSTALIPGVFLLGNVNDPYDDAFASAFFPTAEALAKEAQSLESSDRARAIELYRRSACVYRLSRFPYIGTPLKRKAYEEQKKVYMRGARLWDVPLTEEIIPFTDAVEGDGKEIPLY</sequence>
<dbReference type="Proteomes" id="UP001357485">
    <property type="component" value="Unassembled WGS sequence"/>
</dbReference>
<feature type="non-terminal residue" evidence="1">
    <location>
        <position position="170"/>
    </location>
</feature>
<proteinExistence type="predicted"/>
<evidence type="ECO:0000313" key="2">
    <source>
        <dbReference type="Proteomes" id="UP001357485"/>
    </source>
</evidence>
<organism evidence="1 2">
    <name type="scientific">Cryomyces antarcticus</name>
    <dbReference type="NCBI Taxonomy" id="329879"/>
    <lineage>
        <taxon>Eukaryota</taxon>
        <taxon>Fungi</taxon>
        <taxon>Dikarya</taxon>
        <taxon>Ascomycota</taxon>
        <taxon>Pezizomycotina</taxon>
        <taxon>Dothideomycetes</taxon>
        <taxon>Dothideomycetes incertae sedis</taxon>
        <taxon>Cryomyces</taxon>
    </lineage>
</organism>
<dbReference type="Gene3D" id="3.40.50.1820">
    <property type="entry name" value="alpha/beta hydrolase"/>
    <property type="match status" value="1"/>
</dbReference>
<comment type="caution">
    <text evidence="1">The sequence shown here is derived from an EMBL/GenBank/DDBJ whole genome shotgun (WGS) entry which is preliminary data.</text>
</comment>
<accession>A0ABR0M3K4</accession>
<gene>
    <name evidence="1" type="ORF">LTR16_008422</name>
</gene>